<evidence type="ECO:0000256" key="5">
    <source>
        <dbReference type="PROSITE-ProRule" id="PRU00288"/>
    </source>
</evidence>
<dbReference type="GO" id="GO:0008270">
    <property type="term" value="F:zinc ion binding"/>
    <property type="evidence" value="ECO:0007669"/>
    <property type="project" value="UniProtKB-KW"/>
</dbReference>
<keyword evidence="1" id="KW-0343">GTPase activation</keyword>
<evidence type="ECO:0000313" key="9">
    <source>
        <dbReference type="Proteomes" id="UP001430356"/>
    </source>
</evidence>
<dbReference type="GO" id="GO:0005737">
    <property type="term" value="C:cytoplasm"/>
    <property type="evidence" value="ECO:0007669"/>
    <property type="project" value="TreeGrafter"/>
</dbReference>
<dbReference type="InterPro" id="IPR051718">
    <property type="entry name" value="ARF_GTPase-activating"/>
</dbReference>
<organism evidence="8 9">
    <name type="scientific">Novymonas esmeraldas</name>
    <dbReference type="NCBI Taxonomy" id="1808958"/>
    <lineage>
        <taxon>Eukaryota</taxon>
        <taxon>Discoba</taxon>
        <taxon>Euglenozoa</taxon>
        <taxon>Kinetoplastea</taxon>
        <taxon>Metakinetoplastina</taxon>
        <taxon>Trypanosomatida</taxon>
        <taxon>Trypanosomatidae</taxon>
        <taxon>Novymonas</taxon>
    </lineage>
</organism>
<feature type="region of interest" description="Disordered" evidence="6">
    <location>
        <begin position="142"/>
        <end position="167"/>
    </location>
</feature>
<feature type="domain" description="Arf-GAP" evidence="7">
    <location>
        <begin position="16"/>
        <end position="143"/>
    </location>
</feature>
<feature type="compositionally biased region" description="Basic and acidic residues" evidence="6">
    <location>
        <begin position="235"/>
        <end position="250"/>
    </location>
</feature>
<sequence>MSSRPRQSLEVQTEHQRQLKAILAEAGNDVCGECGAANPKWASMNLGIFLCIRCCGLHRRLGVDVSRVRSLQMDLWEPEEIAHMAKMGNDRVRAVYEAKMPDSCPRVTPTTSASQLIRRLYDKYVHREFYAIPEVVEPPAAEEAAKKVHSPPPEVPEAPADSDDKLSPETAMLREQYISRPAKDMDASVAQRIETWLERCVPPQPTEEPALASSPVHEPRRATAQLWSPMPDEVSCGREDEQRQKMHHDPLSIARDCAGNHGHRSGATNTGAVAAAVDQVRP</sequence>
<keyword evidence="9" id="KW-1185">Reference proteome</keyword>
<evidence type="ECO:0000256" key="1">
    <source>
        <dbReference type="ARBA" id="ARBA00022468"/>
    </source>
</evidence>
<reference evidence="8 9" key="1">
    <citation type="journal article" date="2021" name="MBio">
        <title>A New Model Trypanosomatid, Novymonas esmeraldas: Genomic Perception of Its 'Candidatus Pandoraea novymonadis' Endosymbiont.</title>
        <authorList>
            <person name="Zakharova A."/>
            <person name="Saura A."/>
            <person name="Butenko A."/>
            <person name="Podesvova L."/>
            <person name="Warmusova S."/>
            <person name="Kostygov A.Y."/>
            <person name="Nenarokova A."/>
            <person name="Lukes J."/>
            <person name="Opperdoes F.R."/>
            <person name="Yurchenko V."/>
        </authorList>
    </citation>
    <scope>NUCLEOTIDE SEQUENCE [LARGE SCALE GENOMIC DNA]</scope>
    <source>
        <strain evidence="8 9">E262AT.01</strain>
    </source>
</reference>
<dbReference type="SUPFAM" id="SSF57863">
    <property type="entry name" value="ArfGap/RecO-like zinc finger"/>
    <property type="match status" value="1"/>
</dbReference>
<dbReference type="AlphaFoldDB" id="A0AAW0EZE0"/>
<name>A0AAW0EZE0_9TRYP</name>
<dbReference type="InterPro" id="IPR001164">
    <property type="entry name" value="ArfGAP_dom"/>
</dbReference>
<dbReference type="SMART" id="SM00105">
    <property type="entry name" value="ArfGap"/>
    <property type="match status" value="1"/>
</dbReference>
<dbReference type="CDD" id="cd08204">
    <property type="entry name" value="ArfGap"/>
    <property type="match status" value="1"/>
</dbReference>
<dbReference type="FunFam" id="1.10.220.150:FF:000009">
    <property type="entry name" value="stromal membrane-associated protein 1 isoform X1"/>
    <property type="match status" value="1"/>
</dbReference>
<dbReference type="PANTHER" id="PTHR45705:SF1">
    <property type="entry name" value="FI20236P1"/>
    <property type="match status" value="1"/>
</dbReference>
<keyword evidence="2" id="KW-0479">Metal-binding</keyword>
<accession>A0AAW0EZE0</accession>
<comment type="caution">
    <text evidence="8">The sequence shown here is derived from an EMBL/GenBank/DDBJ whole genome shotgun (WGS) entry which is preliminary data.</text>
</comment>
<evidence type="ECO:0000259" key="7">
    <source>
        <dbReference type="PROSITE" id="PS50115"/>
    </source>
</evidence>
<keyword evidence="3 5" id="KW-0863">Zinc-finger</keyword>
<dbReference type="InterPro" id="IPR038508">
    <property type="entry name" value="ArfGAP_dom_sf"/>
</dbReference>
<evidence type="ECO:0000256" key="3">
    <source>
        <dbReference type="ARBA" id="ARBA00022771"/>
    </source>
</evidence>
<dbReference type="GO" id="GO:0005096">
    <property type="term" value="F:GTPase activator activity"/>
    <property type="evidence" value="ECO:0007669"/>
    <property type="project" value="UniProtKB-KW"/>
</dbReference>
<dbReference type="PROSITE" id="PS50115">
    <property type="entry name" value="ARFGAP"/>
    <property type="match status" value="1"/>
</dbReference>
<dbReference type="Pfam" id="PF01412">
    <property type="entry name" value="ArfGap"/>
    <property type="match status" value="1"/>
</dbReference>
<dbReference type="Gene3D" id="1.10.220.150">
    <property type="entry name" value="Arf GTPase activating protein"/>
    <property type="match status" value="1"/>
</dbReference>
<dbReference type="EMBL" id="JAECZO010000001">
    <property type="protein sequence ID" value="KAK7199765.1"/>
    <property type="molecule type" value="Genomic_DNA"/>
</dbReference>
<gene>
    <name evidence="8" type="ORF">NESM_000022700</name>
</gene>
<evidence type="ECO:0000256" key="6">
    <source>
        <dbReference type="SAM" id="MobiDB-lite"/>
    </source>
</evidence>
<protein>
    <submittedName>
        <fullName evidence="8">GTPase activating protein for Arf</fullName>
    </submittedName>
</protein>
<feature type="compositionally biased region" description="Low complexity" evidence="6">
    <location>
        <begin position="266"/>
        <end position="282"/>
    </location>
</feature>
<dbReference type="InterPro" id="IPR037278">
    <property type="entry name" value="ARFGAP/RecO"/>
</dbReference>
<evidence type="ECO:0000256" key="2">
    <source>
        <dbReference type="ARBA" id="ARBA00022723"/>
    </source>
</evidence>
<proteinExistence type="predicted"/>
<dbReference type="Proteomes" id="UP001430356">
    <property type="component" value="Unassembled WGS sequence"/>
</dbReference>
<dbReference type="PANTHER" id="PTHR45705">
    <property type="entry name" value="FI20236P1"/>
    <property type="match status" value="1"/>
</dbReference>
<keyword evidence="4" id="KW-0862">Zinc</keyword>
<dbReference type="PRINTS" id="PR00405">
    <property type="entry name" value="REVINTRACTNG"/>
</dbReference>
<feature type="region of interest" description="Disordered" evidence="6">
    <location>
        <begin position="227"/>
        <end position="282"/>
    </location>
</feature>
<evidence type="ECO:0000256" key="4">
    <source>
        <dbReference type="ARBA" id="ARBA00022833"/>
    </source>
</evidence>
<evidence type="ECO:0000313" key="8">
    <source>
        <dbReference type="EMBL" id="KAK7199765.1"/>
    </source>
</evidence>